<dbReference type="InterPro" id="IPR042098">
    <property type="entry name" value="TauD-like_sf"/>
</dbReference>
<evidence type="ECO:0000256" key="3">
    <source>
        <dbReference type="ARBA" id="ARBA00022723"/>
    </source>
</evidence>
<evidence type="ECO:0000256" key="6">
    <source>
        <dbReference type="ARBA" id="ARBA00023194"/>
    </source>
</evidence>
<dbReference type="InterPro" id="IPR003819">
    <property type="entry name" value="TauD/TfdA-like"/>
</dbReference>
<accession>A0A5N7KTK0</accession>
<keyword evidence="5" id="KW-0408">Iron</keyword>
<dbReference type="SUPFAM" id="SSF51197">
    <property type="entry name" value="Clavaminate synthase-like"/>
    <property type="match status" value="1"/>
</dbReference>
<reference evidence="8 9" key="1">
    <citation type="journal article" date="2020" name="Int. J. Syst. Evol. Microbiol.">
        <title>Pseudomonas kitaguniensis sp. nov., a pathogen causing bacterial rot of Welsh onion in Japan.</title>
        <authorList>
            <person name="Sawada H."/>
            <person name="Fujikawa T."/>
            <person name="Nishiwaki Y."/>
            <person name="Horita H."/>
        </authorList>
    </citation>
    <scope>NUCLEOTIDE SEQUENCE [LARGE SCALE GENOMIC DNA]</scope>
    <source>
        <strain evidence="8 9">MAFF 212408</strain>
    </source>
</reference>
<keyword evidence="3" id="KW-0479">Metal-binding</keyword>
<dbReference type="InterPro" id="IPR050411">
    <property type="entry name" value="AlphaKG_dependent_hydroxylases"/>
</dbReference>
<dbReference type="PANTHER" id="PTHR10696:SF56">
    <property type="entry name" value="TAUD_TFDA-LIKE DOMAIN-CONTAINING PROTEIN"/>
    <property type="match status" value="1"/>
</dbReference>
<dbReference type="Gene3D" id="3.60.130.10">
    <property type="entry name" value="Clavaminate synthase-like"/>
    <property type="match status" value="1"/>
</dbReference>
<comment type="similarity">
    <text evidence="2">Belongs to the clavaminate synthase family.</text>
</comment>
<organism evidence="8 9">
    <name type="scientific">Pseudomonas kitaguniensis</name>
    <dbReference type="NCBI Taxonomy" id="2607908"/>
    <lineage>
        <taxon>Bacteria</taxon>
        <taxon>Pseudomonadati</taxon>
        <taxon>Pseudomonadota</taxon>
        <taxon>Gammaproteobacteria</taxon>
        <taxon>Pseudomonadales</taxon>
        <taxon>Pseudomonadaceae</taxon>
        <taxon>Pseudomonas</taxon>
    </lineage>
</organism>
<keyword evidence="4" id="KW-0560">Oxidoreductase</keyword>
<comment type="cofactor">
    <cofactor evidence="1">
        <name>Fe(2+)</name>
        <dbReference type="ChEBI" id="CHEBI:29033"/>
    </cofactor>
</comment>
<feature type="domain" description="TauD/TfdA-like" evidence="7">
    <location>
        <begin position="74"/>
        <end position="270"/>
    </location>
</feature>
<gene>
    <name evidence="8" type="ORF">F0169_25630</name>
</gene>
<comment type="caution">
    <text evidence="8">The sequence shown here is derived from an EMBL/GenBank/DDBJ whole genome shotgun (WGS) entry which is preliminary data.</text>
</comment>
<proteinExistence type="inferred from homology"/>
<name>A0A5N7KTK0_9PSED</name>
<sequence>MPDFDHILSRSITHTKLDEPLQSALLNFRLFGNKKGYLHLENLPIGDIPPTPMDRATLQKNCTISEHTILKATAVLGDPIGYIQESNGDIINNFFPQKKHSKDTNSDSYDCELELHTENAFHTVSPDYLVLLCLRQDPAAEAATFISSIDRIRDHLTPDDIRYFLEEKYNFLSDYCITEKNCRIDINQKQTVLYGDPDAPFFRFDPQFMVARSKSAQMKLEVLRKAAWQVAEPVHMKAGDLLIIDNRKTAHARSAFSANLDGNDRWMQRTFAVTGYRHYAQKFGKNQRVLDLVTSR</sequence>
<evidence type="ECO:0000259" key="7">
    <source>
        <dbReference type="Pfam" id="PF02668"/>
    </source>
</evidence>
<dbReference type="Pfam" id="PF02668">
    <property type="entry name" value="TauD"/>
    <property type="match status" value="1"/>
</dbReference>
<keyword evidence="9" id="KW-1185">Reference proteome</keyword>
<reference evidence="8 9" key="2">
    <citation type="journal article" date="2023" name="Plant Pathol.">
        <title>Dismantling and reorganizing Pseudomonas marginalis sensu#lato.</title>
        <authorList>
            <person name="Sawada H."/>
            <person name="Fujikawa T."/>
            <person name="Satou M."/>
        </authorList>
    </citation>
    <scope>NUCLEOTIDE SEQUENCE [LARGE SCALE GENOMIC DNA]</scope>
    <source>
        <strain evidence="8 9">MAFF 212408</strain>
    </source>
</reference>
<evidence type="ECO:0000256" key="1">
    <source>
        <dbReference type="ARBA" id="ARBA00001954"/>
    </source>
</evidence>
<dbReference type="PANTHER" id="PTHR10696">
    <property type="entry name" value="GAMMA-BUTYROBETAINE HYDROXYLASE-RELATED"/>
    <property type="match status" value="1"/>
</dbReference>
<evidence type="ECO:0000313" key="9">
    <source>
        <dbReference type="Proteomes" id="UP000326112"/>
    </source>
</evidence>
<dbReference type="PIRSF" id="PIRSF019543">
    <property type="entry name" value="Clavaminate_syn"/>
    <property type="match status" value="1"/>
</dbReference>
<evidence type="ECO:0000256" key="4">
    <source>
        <dbReference type="ARBA" id="ARBA00023002"/>
    </source>
</evidence>
<evidence type="ECO:0000313" key="8">
    <source>
        <dbReference type="EMBL" id="MPR05155.1"/>
    </source>
</evidence>
<evidence type="ECO:0000256" key="2">
    <source>
        <dbReference type="ARBA" id="ARBA00008425"/>
    </source>
</evidence>
<keyword evidence="6" id="KW-0045">Antibiotic biosynthesis</keyword>
<dbReference type="RefSeq" id="WP_152747980.1">
    <property type="nucleotide sequence ID" value="NZ_VUAZ01000186.1"/>
</dbReference>
<protein>
    <submittedName>
        <fullName evidence="8">Iron hydroxylase</fullName>
    </submittedName>
</protein>
<dbReference type="EMBL" id="VUAZ01000186">
    <property type="protein sequence ID" value="MPR05155.1"/>
    <property type="molecule type" value="Genomic_DNA"/>
</dbReference>
<evidence type="ECO:0000256" key="5">
    <source>
        <dbReference type="ARBA" id="ARBA00023004"/>
    </source>
</evidence>
<dbReference type="InterPro" id="IPR014503">
    <property type="entry name" value="Clavaminate_syn-like"/>
</dbReference>
<dbReference type="Proteomes" id="UP000326112">
    <property type="component" value="Unassembled WGS sequence"/>
</dbReference>